<dbReference type="KEGG" id="saga:M5M_16395"/>
<keyword evidence="4" id="KW-1185">Reference proteome</keyword>
<dbReference type="Pfam" id="PF19762">
    <property type="entry name" value="DUF6249"/>
    <property type="match status" value="1"/>
</dbReference>
<feature type="transmembrane region" description="Helical" evidence="1">
    <location>
        <begin position="69"/>
        <end position="86"/>
    </location>
</feature>
<sequence length="121" mass="12861">MEDLLIPIFGIIFVFGSPVVIVALALAAYKRKRALMHETINKMIDSGQPVPADMIAAFEANKPDNHLKVGAILLATGLGLAFFLTVLTGPKIASVAALPLFLGVAFLILHKLDKPSARVNG</sequence>
<name>K4KMK9_SIMAS</name>
<accession>K4KMK9</accession>
<feature type="transmembrane region" description="Helical" evidence="1">
    <location>
        <begin position="92"/>
        <end position="109"/>
    </location>
</feature>
<feature type="transmembrane region" description="Helical" evidence="1">
    <location>
        <begin position="6"/>
        <end position="29"/>
    </location>
</feature>
<dbReference type="AlphaFoldDB" id="K4KMK9"/>
<reference evidence="3 4" key="1">
    <citation type="journal article" date="2013" name="Genome Announc.">
        <title>Complete genome sequence of Simiduia agarivorans SA1(T), a marine bacterium able to degrade a variety of polysaccharides.</title>
        <authorList>
            <person name="Lin S.Y."/>
            <person name="Shieh W.Y."/>
            <person name="Chen J.S."/>
            <person name="Tang S.L."/>
        </authorList>
    </citation>
    <scope>NUCLEOTIDE SEQUENCE [LARGE SCALE GENOMIC DNA]</scope>
    <source>
        <strain evidence="4">DSM 21679 / JCM 13881 / BCRC 17597 / SA1</strain>
    </source>
</reference>
<dbReference type="Proteomes" id="UP000000466">
    <property type="component" value="Chromosome"/>
</dbReference>
<keyword evidence="1" id="KW-1133">Transmembrane helix</keyword>
<dbReference type="EMBL" id="CP003746">
    <property type="protein sequence ID" value="AFV00410.1"/>
    <property type="molecule type" value="Genomic_DNA"/>
</dbReference>
<gene>
    <name evidence="3" type="ordered locus">M5M_16395</name>
</gene>
<keyword evidence="1" id="KW-0812">Transmembrane</keyword>
<evidence type="ECO:0000313" key="3">
    <source>
        <dbReference type="EMBL" id="AFV00410.1"/>
    </source>
</evidence>
<evidence type="ECO:0000259" key="2">
    <source>
        <dbReference type="Pfam" id="PF19762"/>
    </source>
</evidence>
<dbReference type="STRING" id="1117647.M5M_16395"/>
<keyword evidence="1" id="KW-0472">Membrane</keyword>
<dbReference type="eggNOG" id="ENOG5033CAQ">
    <property type="taxonomic scope" value="Bacteria"/>
</dbReference>
<dbReference type="InterPro" id="IPR046216">
    <property type="entry name" value="DUF6249"/>
</dbReference>
<organism evidence="3 4">
    <name type="scientific">Simiduia agarivorans (strain DSM 21679 / JCM 13881 / BCRC 17597 / SA1)</name>
    <dbReference type="NCBI Taxonomy" id="1117647"/>
    <lineage>
        <taxon>Bacteria</taxon>
        <taxon>Pseudomonadati</taxon>
        <taxon>Pseudomonadota</taxon>
        <taxon>Gammaproteobacteria</taxon>
        <taxon>Cellvibrionales</taxon>
        <taxon>Cellvibrionaceae</taxon>
        <taxon>Simiduia</taxon>
    </lineage>
</organism>
<proteinExistence type="predicted"/>
<feature type="domain" description="DUF6249" evidence="2">
    <location>
        <begin position="8"/>
        <end position="114"/>
    </location>
</feature>
<evidence type="ECO:0000256" key="1">
    <source>
        <dbReference type="SAM" id="Phobius"/>
    </source>
</evidence>
<dbReference type="HOGENOM" id="CLU_2036475_0_0_6"/>
<evidence type="ECO:0000313" key="4">
    <source>
        <dbReference type="Proteomes" id="UP000000466"/>
    </source>
</evidence>
<dbReference type="RefSeq" id="WP_015048562.1">
    <property type="nucleotide sequence ID" value="NC_018868.3"/>
</dbReference>
<protein>
    <recommendedName>
        <fullName evidence="2">DUF6249 domain-containing protein</fullName>
    </recommendedName>
</protein>